<protein>
    <submittedName>
        <fullName evidence="2">Uncharacterized protein</fullName>
    </submittedName>
</protein>
<evidence type="ECO:0000313" key="2">
    <source>
        <dbReference type="EMBL" id="KAK7112072.1"/>
    </source>
</evidence>
<gene>
    <name evidence="2" type="ORF">V1264_011582</name>
</gene>
<keyword evidence="1" id="KW-0812">Transmembrane</keyword>
<keyword evidence="1" id="KW-0472">Membrane</keyword>
<feature type="transmembrane region" description="Helical" evidence="1">
    <location>
        <begin position="12"/>
        <end position="32"/>
    </location>
</feature>
<accession>A0AAN9BUK3</accession>
<dbReference type="Proteomes" id="UP001374579">
    <property type="component" value="Unassembled WGS sequence"/>
</dbReference>
<name>A0AAN9BUK3_9CAEN</name>
<reference evidence="2 3" key="1">
    <citation type="submission" date="2024-02" db="EMBL/GenBank/DDBJ databases">
        <title>Chromosome-scale genome assembly of the rough periwinkle Littorina saxatilis.</title>
        <authorList>
            <person name="De Jode A."/>
            <person name="Faria R."/>
            <person name="Formenti G."/>
            <person name="Sims Y."/>
            <person name="Smith T.P."/>
            <person name="Tracey A."/>
            <person name="Wood J.M.D."/>
            <person name="Zagrodzka Z.B."/>
            <person name="Johannesson K."/>
            <person name="Butlin R.K."/>
            <person name="Leder E.H."/>
        </authorList>
    </citation>
    <scope>NUCLEOTIDE SEQUENCE [LARGE SCALE GENOMIC DNA]</scope>
    <source>
        <strain evidence="2">Snail1</strain>
        <tissue evidence="2">Muscle</tissue>
    </source>
</reference>
<organism evidence="2 3">
    <name type="scientific">Littorina saxatilis</name>
    <dbReference type="NCBI Taxonomy" id="31220"/>
    <lineage>
        <taxon>Eukaryota</taxon>
        <taxon>Metazoa</taxon>
        <taxon>Spiralia</taxon>
        <taxon>Lophotrochozoa</taxon>
        <taxon>Mollusca</taxon>
        <taxon>Gastropoda</taxon>
        <taxon>Caenogastropoda</taxon>
        <taxon>Littorinimorpha</taxon>
        <taxon>Littorinoidea</taxon>
        <taxon>Littorinidae</taxon>
        <taxon>Littorina</taxon>
    </lineage>
</organism>
<dbReference type="EMBL" id="JBAMIC010000002">
    <property type="protein sequence ID" value="KAK7112072.1"/>
    <property type="molecule type" value="Genomic_DNA"/>
</dbReference>
<keyword evidence="1" id="KW-1133">Transmembrane helix</keyword>
<dbReference type="AlphaFoldDB" id="A0AAN9BUK3"/>
<evidence type="ECO:0000256" key="1">
    <source>
        <dbReference type="SAM" id="Phobius"/>
    </source>
</evidence>
<proteinExistence type="predicted"/>
<comment type="caution">
    <text evidence="2">The sequence shown here is derived from an EMBL/GenBank/DDBJ whole genome shotgun (WGS) entry which is preliminary data.</text>
</comment>
<keyword evidence="3" id="KW-1185">Reference proteome</keyword>
<evidence type="ECO:0000313" key="3">
    <source>
        <dbReference type="Proteomes" id="UP001374579"/>
    </source>
</evidence>
<sequence>MHIRASVTLHRFRGLLRLVPGYWSVFSGWFVFNGCSVFHVQMTLLAQGHPVFNDHAATKQYTAMFLWWPVKCDEELSALRFAFISRLLALCMMCGGSRNTTPCIYDRQWNGKVCQPETPSLTFTFNSRSELSMICGFRRTTSGTHGGHINECKVGSFLKKW</sequence>